<reference evidence="1" key="1">
    <citation type="submission" date="2022-04" db="EMBL/GenBank/DDBJ databases">
        <title>Genome of the entomopathogenic fungus Entomophthora muscae.</title>
        <authorList>
            <person name="Elya C."/>
            <person name="Lovett B.R."/>
            <person name="Lee E."/>
            <person name="Macias A.M."/>
            <person name="Hajek A.E."/>
            <person name="De Bivort B.L."/>
            <person name="Kasson M.T."/>
            <person name="De Fine Licht H.H."/>
            <person name="Stajich J.E."/>
        </authorList>
    </citation>
    <scope>NUCLEOTIDE SEQUENCE</scope>
    <source>
        <strain evidence="1">Berkeley</strain>
    </source>
</reference>
<dbReference type="EMBL" id="QTSX02005276">
    <property type="protein sequence ID" value="KAJ9060031.1"/>
    <property type="molecule type" value="Genomic_DNA"/>
</dbReference>
<proteinExistence type="predicted"/>
<comment type="caution">
    <text evidence="1">The sequence shown here is derived from an EMBL/GenBank/DDBJ whole genome shotgun (WGS) entry which is preliminary data.</text>
</comment>
<protein>
    <submittedName>
        <fullName evidence="1">Uncharacterized protein</fullName>
    </submittedName>
</protein>
<evidence type="ECO:0000313" key="2">
    <source>
        <dbReference type="Proteomes" id="UP001165960"/>
    </source>
</evidence>
<sequence>MRAIWETPALTHFVKIVNSSPLETQAREWDSNPGPGSLWAARPMDRWAAHLCFLGIKHLQAKAPVSSQSQNTDTSPTIVAPKEEPIKLPNEGRDGTYVNFRSLKSSQATNQEPIQERGTGPRPSPMTTTLKQDNQVVRTR</sequence>
<keyword evidence="2" id="KW-1185">Reference proteome</keyword>
<evidence type="ECO:0000313" key="1">
    <source>
        <dbReference type="EMBL" id="KAJ9060031.1"/>
    </source>
</evidence>
<dbReference type="Proteomes" id="UP001165960">
    <property type="component" value="Unassembled WGS sequence"/>
</dbReference>
<accession>A0ACC2SC92</accession>
<name>A0ACC2SC92_9FUNG</name>
<gene>
    <name evidence="1" type="ORF">DSO57_1035189</name>
</gene>
<organism evidence="1 2">
    <name type="scientific">Entomophthora muscae</name>
    <dbReference type="NCBI Taxonomy" id="34485"/>
    <lineage>
        <taxon>Eukaryota</taxon>
        <taxon>Fungi</taxon>
        <taxon>Fungi incertae sedis</taxon>
        <taxon>Zoopagomycota</taxon>
        <taxon>Entomophthoromycotina</taxon>
        <taxon>Entomophthoromycetes</taxon>
        <taxon>Entomophthorales</taxon>
        <taxon>Entomophthoraceae</taxon>
        <taxon>Entomophthora</taxon>
    </lineage>
</organism>